<dbReference type="Proteomes" id="UP000261080">
    <property type="component" value="Unassembled WGS sequence"/>
</dbReference>
<dbReference type="AlphaFoldDB" id="A0A3E3K547"/>
<dbReference type="GeneID" id="97193080"/>
<dbReference type="RefSeq" id="WP_024732867.1">
    <property type="nucleotide sequence ID" value="NZ_CALBAT010000008.1"/>
</dbReference>
<feature type="domain" description="SsuA/THI5-like" evidence="2">
    <location>
        <begin position="56"/>
        <end position="79"/>
    </location>
</feature>
<gene>
    <name evidence="3" type="ORF">DW016_00010</name>
</gene>
<feature type="chain" id="PRO_5039493902" description="SsuA/THI5-like domain-containing protein" evidence="1">
    <location>
        <begin position="21"/>
        <end position="119"/>
    </location>
</feature>
<evidence type="ECO:0000313" key="4">
    <source>
        <dbReference type="Proteomes" id="UP000261080"/>
    </source>
</evidence>
<dbReference type="InterPro" id="IPR015168">
    <property type="entry name" value="SsuA/THI5"/>
</dbReference>
<keyword evidence="1" id="KW-0732">Signal</keyword>
<evidence type="ECO:0000256" key="1">
    <source>
        <dbReference type="SAM" id="SignalP"/>
    </source>
</evidence>
<dbReference type="Gene3D" id="3.40.190.10">
    <property type="entry name" value="Periplasmic binding protein-like II"/>
    <property type="match status" value="1"/>
</dbReference>
<accession>A0A3E3K547</accession>
<organism evidence="3 4">
    <name type="scientific">Sellimonas intestinalis</name>
    <dbReference type="NCBI Taxonomy" id="1653434"/>
    <lineage>
        <taxon>Bacteria</taxon>
        <taxon>Bacillati</taxon>
        <taxon>Bacillota</taxon>
        <taxon>Clostridia</taxon>
        <taxon>Lachnospirales</taxon>
        <taxon>Lachnospiraceae</taxon>
        <taxon>Sellimonas</taxon>
    </lineage>
</organism>
<evidence type="ECO:0000313" key="3">
    <source>
        <dbReference type="EMBL" id="RGE89705.1"/>
    </source>
</evidence>
<proteinExistence type="predicted"/>
<feature type="signal peptide" evidence="1">
    <location>
        <begin position="1"/>
        <end position="20"/>
    </location>
</feature>
<dbReference type="OrthoDB" id="9802202at2"/>
<keyword evidence="4" id="KW-1185">Reference proteome</keyword>
<dbReference type="Pfam" id="PF09084">
    <property type="entry name" value="NMT1"/>
    <property type="match status" value="1"/>
</dbReference>
<dbReference type="EMBL" id="QVLX01000001">
    <property type="protein sequence ID" value="RGE89705.1"/>
    <property type="molecule type" value="Genomic_DNA"/>
</dbReference>
<sequence>MKKKLLSVLLITALGASLLAGCSSEKDSVSDKTEKKVEEKLTKVTLNEVAHSIFYAPMYVAIEEDYFKDEGIDLELVTGFGVHKLGEDLPSQTAYFRYFEDFFFKNIIKTYVCFFRYVS</sequence>
<evidence type="ECO:0000259" key="2">
    <source>
        <dbReference type="Pfam" id="PF09084"/>
    </source>
</evidence>
<protein>
    <recommendedName>
        <fullName evidence="2">SsuA/THI5-like domain-containing protein</fullName>
    </recommendedName>
</protein>
<reference evidence="3 4" key="1">
    <citation type="submission" date="2018-08" db="EMBL/GenBank/DDBJ databases">
        <title>A genome reference for cultivated species of the human gut microbiota.</title>
        <authorList>
            <person name="Zou Y."/>
            <person name="Xue W."/>
            <person name="Luo G."/>
        </authorList>
    </citation>
    <scope>NUCLEOTIDE SEQUENCE [LARGE SCALE GENOMIC DNA]</scope>
    <source>
        <strain evidence="3 4">AF37-2AT</strain>
    </source>
</reference>
<comment type="caution">
    <text evidence="3">The sequence shown here is derived from an EMBL/GenBank/DDBJ whole genome shotgun (WGS) entry which is preliminary data.</text>
</comment>
<dbReference type="PROSITE" id="PS51257">
    <property type="entry name" value="PROKAR_LIPOPROTEIN"/>
    <property type="match status" value="1"/>
</dbReference>
<name>A0A3E3K547_9FIRM</name>